<evidence type="ECO:0000256" key="11">
    <source>
        <dbReference type="ARBA" id="ARBA00022990"/>
    </source>
</evidence>
<dbReference type="Proteomes" id="UP000677228">
    <property type="component" value="Unassembled WGS sequence"/>
</dbReference>
<dbReference type="Gene3D" id="1.20.120.550">
    <property type="entry name" value="Membrane associated eicosanoid/glutathione metabolism-like domain"/>
    <property type="match status" value="1"/>
</dbReference>
<evidence type="ECO:0000313" key="17">
    <source>
        <dbReference type="EMBL" id="CAF1346828.1"/>
    </source>
</evidence>
<comment type="catalytic activity">
    <reaction evidence="16">
        <text>RX + glutathione = an S-substituted glutathione + a halide anion + H(+)</text>
        <dbReference type="Rhea" id="RHEA:16437"/>
        <dbReference type="ChEBI" id="CHEBI:15378"/>
        <dbReference type="ChEBI" id="CHEBI:16042"/>
        <dbReference type="ChEBI" id="CHEBI:17792"/>
        <dbReference type="ChEBI" id="CHEBI:57925"/>
        <dbReference type="ChEBI" id="CHEBI:90779"/>
        <dbReference type="EC" id="2.5.1.18"/>
    </reaction>
    <physiologicalReaction direction="left-to-right" evidence="16">
        <dbReference type="Rhea" id="RHEA:16438"/>
    </physiologicalReaction>
</comment>
<sequence length="130" mass="14854">MLSMAAYTIGQRFRTKIFITPEDDVYKQFLDGLPISGGGSTRVRDADVERVRGNHLNDLENIIPFVLIGLFYVGTRPKHDCALWHYRLFLFSRLMHTIAYQVPLPQPTRTLSWLIGYATTISMAIPVLIN</sequence>
<comment type="subunit">
    <text evidence="14">Homotrimer; The trimer binds only one molecule of glutathione.</text>
</comment>
<keyword evidence="12" id="KW-0496">Mitochondrion</keyword>
<evidence type="ECO:0000256" key="7">
    <source>
        <dbReference type="ARBA" id="ARBA00022692"/>
    </source>
</evidence>
<dbReference type="EMBL" id="CAJNOK010022359">
    <property type="protein sequence ID" value="CAF1346828.1"/>
    <property type="molecule type" value="Genomic_DNA"/>
</dbReference>
<evidence type="ECO:0000313" key="20">
    <source>
        <dbReference type="EMBL" id="CAF4429525.1"/>
    </source>
</evidence>
<evidence type="ECO:0000256" key="15">
    <source>
        <dbReference type="ARBA" id="ARBA00039397"/>
    </source>
</evidence>
<evidence type="ECO:0000256" key="2">
    <source>
        <dbReference type="ARBA" id="ARBA00004294"/>
    </source>
</evidence>
<evidence type="ECO:0000256" key="14">
    <source>
        <dbReference type="ARBA" id="ARBA00038540"/>
    </source>
</evidence>
<evidence type="ECO:0000256" key="16">
    <source>
        <dbReference type="ARBA" id="ARBA00049385"/>
    </source>
</evidence>
<comment type="subcellular location">
    <subcellularLocation>
        <location evidence="3">Endoplasmic reticulum membrane</location>
        <topology evidence="3">Multi-pass membrane protein</topology>
    </subcellularLocation>
    <subcellularLocation>
        <location evidence="2">Mitochondrion outer membrane</location>
    </subcellularLocation>
</comment>
<evidence type="ECO:0000256" key="13">
    <source>
        <dbReference type="ARBA" id="ARBA00023136"/>
    </source>
</evidence>
<evidence type="ECO:0000313" key="21">
    <source>
        <dbReference type="Proteomes" id="UP000663829"/>
    </source>
</evidence>
<evidence type="ECO:0000256" key="9">
    <source>
        <dbReference type="ARBA" id="ARBA00022824"/>
    </source>
</evidence>
<keyword evidence="13" id="KW-0472">Membrane</keyword>
<dbReference type="SUPFAM" id="SSF161084">
    <property type="entry name" value="MAPEG domain-like"/>
    <property type="match status" value="1"/>
</dbReference>
<evidence type="ECO:0000256" key="6">
    <source>
        <dbReference type="ARBA" id="ARBA00022679"/>
    </source>
</evidence>
<protein>
    <recommendedName>
        <fullName evidence="15">Microsomal glutathione S-transferase 1</fullName>
        <ecNumber evidence="5">2.5.1.18</ecNumber>
    </recommendedName>
</protein>
<dbReference type="EMBL" id="CAJOBC010095002">
    <property type="protein sequence ID" value="CAF4429525.1"/>
    <property type="molecule type" value="Genomic_DNA"/>
</dbReference>
<dbReference type="EC" id="2.5.1.18" evidence="5"/>
<evidence type="ECO:0000256" key="5">
    <source>
        <dbReference type="ARBA" id="ARBA00012452"/>
    </source>
</evidence>
<keyword evidence="8" id="KW-1000">Mitochondrion outer membrane</keyword>
<dbReference type="PANTHER" id="PTHR10689">
    <property type="entry name" value="MICROSOMAL GLUTATHIONE S-TRANSFERASE 1"/>
    <property type="match status" value="1"/>
</dbReference>
<keyword evidence="10" id="KW-1133">Transmembrane helix</keyword>
<evidence type="ECO:0000256" key="10">
    <source>
        <dbReference type="ARBA" id="ARBA00022989"/>
    </source>
</evidence>
<evidence type="ECO:0000313" key="18">
    <source>
        <dbReference type="EMBL" id="CAF1567176.1"/>
    </source>
</evidence>
<dbReference type="Pfam" id="PF01124">
    <property type="entry name" value="MAPEG"/>
    <property type="match status" value="1"/>
</dbReference>
<dbReference type="EMBL" id="CAJOBA010043995">
    <property type="protein sequence ID" value="CAF4157817.1"/>
    <property type="molecule type" value="Genomic_DNA"/>
</dbReference>
<dbReference type="InterPro" id="IPR001129">
    <property type="entry name" value="Membr-assoc_MAPEG"/>
</dbReference>
<dbReference type="PANTHER" id="PTHR10689:SF6">
    <property type="entry name" value="MICROSOMAL GLUTATHIONE S-TRANSFERASE 1"/>
    <property type="match status" value="1"/>
</dbReference>
<keyword evidence="9" id="KW-0256">Endoplasmic reticulum</keyword>
<dbReference type="GO" id="GO:0004364">
    <property type="term" value="F:glutathione transferase activity"/>
    <property type="evidence" value="ECO:0007669"/>
    <property type="project" value="UniProtKB-EC"/>
</dbReference>
<comment type="function">
    <text evidence="1">Conjugation of reduced glutathione to a wide number of exogenous and endogenous hydrophobic electrophiles.</text>
</comment>
<dbReference type="OrthoDB" id="193139at2759"/>
<organism evidence="18 21">
    <name type="scientific">Didymodactylos carnosus</name>
    <dbReference type="NCBI Taxonomy" id="1234261"/>
    <lineage>
        <taxon>Eukaryota</taxon>
        <taxon>Metazoa</taxon>
        <taxon>Spiralia</taxon>
        <taxon>Gnathifera</taxon>
        <taxon>Rotifera</taxon>
        <taxon>Eurotatoria</taxon>
        <taxon>Bdelloidea</taxon>
        <taxon>Philodinida</taxon>
        <taxon>Philodinidae</taxon>
        <taxon>Didymodactylos</taxon>
    </lineage>
</organism>
<reference evidence="18" key="1">
    <citation type="submission" date="2021-02" db="EMBL/GenBank/DDBJ databases">
        <authorList>
            <person name="Nowell W R."/>
        </authorList>
    </citation>
    <scope>NUCLEOTIDE SEQUENCE</scope>
</reference>
<evidence type="ECO:0000256" key="4">
    <source>
        <dbReference type="ARBA" id="ARBA00010459"/>
    </source>
</evidence>
<keyword evidence="11" id="KW-0007">Acetylation</keyword>
<evidence type="ECO:0000313" key="19">
    <source>
        <dbReference type="EMBL" id="CAF4157817.1"/>
    </source>
</evidence>
<dbReference type="Proteomes" id="UP000682733">
    <property type="component" value="Unassembled WGS sequence"/>
</dbReference>
<dbReference type="GO" id="GO:0005789">
    <property type="term" value="C:endoplasmic reticulum membrane"/>
    <property type="evidence" value="ECO:0007669"/>
    <property type="project" value="UniProtKB-SubCell"/>
</dbReference>
<proteinExistence type="inferred from homology"/>
<comment type="similarity">
    <text evidence="4">Belongs to the MAPEG family.</text>
</comment>
<keyword evidence="21" id="KW-1185">Reference proteome</keyword>
<dbReference type="Proteomes" id="UP000663829">
    <property type="component" value="Unassembled WGS sequence"/>
</dbReference>
<evidence type="ECO:0000256" key="8">
    <source>
        <dbReference type="ARBA" id="ARBA00022787"/>
    </source>
</evidence>
<dbReference type="InterPro" id="IPR023352">
    <property type="entry name" value="MAPEG-like_dom_sf"/>
</dbReference>
<gene>
    <name evidence="18" type="ORF">GPM918_LOCUS40154</name>
    <name evidence="17" type="ORF">OVA965_LOCUS30608</name>
    <name evidence="20" type="ORF">SRO942_LOCUS41076</name>
    <name evidence="19" type="ORF">TMI583_LOCUS31417</name>
</gene>
<dbReference type="Proteomes" id="UP000681722">
    <property type="component" value="Unassembled WGS sequence"/>
</dbReference>
<comment type="caution">
    <text evidence="18">The sequence shown here is derived from an EMBL/GenBank/DDBJ whole genome shotgun (WGS) entry which is preliminary data.</text>
</comment>
<accession>A0A815Y9Z8</accession>
<dbReference type="InterPro" id="IPR040162">
    <property type="entry name" value="MGST1-like"/>
</dbReference>
<dbReference type="AlphaFoldDB" id="A0A815Y9Z8"/>
<evidence type="ECO:0000256" key="12">
    <source>
        <dbReference type="ARBA" id="ARBA00023128"/>
    </source>
</evidence>
<keyword evidence="7" id="KW-0812">Transmembrane</keyword>
<dbReference type="EMBL" id="CAJNOQ010029205">
    <property type="protein sequence ID" value="CAF1567176.1"/>
    <property type="molecule type" value="Genomic_DNA"/>
</dbReference>
<evidence type="ECO:0000256" key="3">
    <source>
        <dbReference type="ARBA" id="ARBA00004477"/>
    </source>
</evidence>
<name>A0A815Y9Z8_9BILA</name>
<dbReference type="GO" id="GO:0005741">
    <property type="term" value="C:mitochondrial outer membrane"/>
    <property type="evidence" value="ECO:0007669"/>
    <property type="project" value="UniProtKB-SubCell"/>
</dbReference>
<evidence type="ECO:0000256" key="1">
    <source>
        <dbReference type="ARBA" id="ARBA00003701"/>
    </source>
</evidence>
<keyword evidence="6" id="KW-0808">Transferase</keyword>